<dbReference type="FunFam" id="3.40.50.300:FF:000106">
    <property type="entry name" value="Adenylate kinase mitochondrial"/>
    <property type="match status" value="1"/>
</dbReference>
<dbReference type="PRINTS" id="PR00094">
    <property type="entry name" value="ADENYLTKNASE"/>
</dbReference>
<feature type="domain" description="Adenylate kinase active site lid" evidence="5">
    <location>
        <begin position="188"/>
        <end position="223"/>
    </location>
</feature>
<dbReference type="GO" id="GO:0004017">
    <property type="term" value="F:AMP kinase activity"/>
    <property type="evidence" value="ECO:0007669"/>
    <property type="project" value="InterPro"/>
</dbReference>
<dbReference type="CDD" id="cd01428">
    <property type="entry name" value="ADK"/>
    <property type="match status" value="1"/>
</dbReference>
<dbReference type="InterPro" id="IPR027417">
    <property type="entry name" value="P-loop_NTPase"/>
</dbReference>
<evidence type="ECO:0000313" key="6">
    <source>
        <dbReference type="EMBL" id="KIM49063.1"/>
    </source>
</evidence>
<dbReference type="HAMAP" id="MF_00235">
    <property type="entry name" value="Adenylate_kinase_Adk"/>
    <property type="match status" value="1"/>
</dbReference>
<reference evidence="7" key="2">
    <citation type="submission" date="2015-01" db="EMBL/GenBank/DDBJ databases">
        <title>Evolutionary Origins and Diversification of the Mycorrhizal Mutualists.</title>
        <authorList>
            <consortium name="DOE Joint Genome Institute"/>
            <consortium name="Mycorrhizal Genomics Consortium"/>
            <person name="Kohler A."/>
            <person name="Kuo A."/>
            <person name="Nagy L.G."/>
            <person name="Floudas D."/>
            <person name="Copeland A."/>
            <person name="Barry K.W."/>
            <person name="Cichocki N."/>
            <person name="Veneault-Fourrey C."/>
            <person name="LaButti K."/>
            <person name="Lindquist E.A."/>
            <person name="Lipzen A."/>
            <person name="Lundell T."/>
            <person name="Morin E."/>
            <person name="Murat C."/>
            <person name="Riley R."/>
            <person name="Ohm R."/>
            <person name="Sun H."/>
            <person name="Tunlid A."/>
            <person name="Henrissat B."/>
            <person name="Grigoriev I.V."/>
            <person name="Hibbett D.S."/>
            <person name="Martin F."/>
        </authorList>
    </citation>
    <scope>NUCLEOTIDE SEQUENCE [LARGE SCALE GENOMIC DNA]</scope>
    <source>
        <strain evidence="7">h7</strain>
    </source>
</reference>
<evidence type="ECO:0000259" key="5">
    <source>
        <dbReference type="Pfam" id="PF05191"/>
    </source>
</evidence>
<dbReference type="STRING" id="686832.A0A0C2YH99"/>
<keyword evidence="3 4" id="KW-0418">Kinase</keyword>
<keyword evidence="1 4" id="KW-0808">Transferase</keyword>
<evidence type="ECO:0000256" key="4">
    <source>
        <dbReference type="RuleBase" id="RU003330"/>
    </source>
</evidence>
<organism evidence="6 7">
    <name type="scientific">Hebeloma cylindrosporum</name>
    <dbReference type="NCBI Taxonomy" id="76867"/>
    <lineage>
        <taxon>Eukaryota</taxon>
        <taxon>Fungi</taxon>
        <taxon>Dikarya</taxon>
        <taxon>Basidiomycota</taxon>
        <taxon>Agaricomycotina</taxon>
        <taxon>Agaricomycetes</taxon>
        <taxon>Agaricomycetidae</taxon>
        <taxon>Agaricales</taxon>
        <taxon>Agaricineae</taxon>
        <taxon>Hymenogastraceae</taxon>
        <taxon>Hebeloma</taxon>
    </lineage>
</organism>
<evidence type="ECO:0000256" key="2">
    <source>
        <dbReference type="ARBA" id="ARBA00022741"/>
    </source>
</evidence>
<dbReference type="Pfam" id="PF00406">
    <property type="entry name" value="ADK"/>
    <property type="match status" value="1"/>
</dbReference>
<dbReference type="Proteomes" id="UP000053424">
    <property type="component" value="Unassembled WGS sequence"/>
</dbReference>
<dbReference type="AlphaFoldDB" id="A0A0C2YH99"/>
<evidence type="ECO:0000256" key="3">
    <source>
        <dbReference type="ARBA" id="ARBA00022777"/>
    </source>
</evidence>
<keyword evidence="7" id="KW-1185">Reference proteome</keyword>
<dbReference type="InterPro" id="IPR000850">
    <property type="entry name" value="Adenylat/UMP-CMP_kin"/>
</dbReference>
<name>A0A0C2YH99_HEBCY</name>
<keyword evidence="2" id="KW-0547">Nucleotide-binding</keyword>
<sequence>MQGNFRGGVRHARSSAYLVRTQNACTSCSGQRSLAQSASHRRAVPFSLNAYSRPQDEREERVVRMLMFGKPGAGKGTLTTRLAAKYDILTLSTGDLLRQHIAERTEVGLEAEEIVAHGGLLPDEMVLKVVTSKLDALQHRHWILDGFPRTLVQGELLDAHLKKRNMPLTLVVNLDVPDGVILSRISDRWVHLPSGRVYNMSYNAPRVEGFDDQTGEPLTKRPDDNPEVFARRLHAFYASTSPLLSHFSKSAASSVNHRPKSYQHPHQLSFHRPSGLKVKTLTGVTSDEIWPQLDRLVQNTFPGLRERLETTATKTRQLVSERIAPELGATR</sequence>
<evidence type="ECO:0000256" key="1">
    <source>
        <dbReference type="ARBA" id="ARBA00022679"/>
    </source>
</evidence>
<dbReference type="Pfam" id="PF05191">
    <property type="entry name" value="ADK_lid"/>
    <property type="match status" value="1"/>
</dbReference>
<evidence type="ECO:0000313" key="7">
    <source>
        <dbReference type="Proteomes" id="UP000053424"/>
    </source>
</evidence>
<proteinExistence type="inferred from homology"/>
<dbReference type="InterPro" id="IPR033690">
    <property type="entry name" value="Adenylat_kinase_CS"/>
</dbReference>
<accession>A0A0C2YH99</accession>
<dbReference type="PANTHER" id="PTHR23359">
    <property type="entry name" value="NUCLEOTIDE KINASE"/>
    <property type="match status" value="1"/>
</dbReference>
<protein>
    <recommendedName>
        <fullName evidence="5">Adenylate kinase active site lid domain-containing protein</fullName>
    </recommendedName>
</protein>
<dbReference type="Gene3D" id="3.40.50.300">
    <property type="entry name" value="P-loop containing nucleotide triphosphate hydrolases"/>
    <property type="match status" value="1"/>
</dbReference>
<dbReference type="HOGENOM" id="CLU_032354_1_1_1"/>
<dbReference type="SUPFAM" id="SSF52540">
    <property type="entry name" value="P-loop containing nucleoside triphosphate hydrolases"/>
    <property type="match status" value="1"/>
</dbReference>
<dbReference type="InterPro" id="IPR006259">
    <property type="entry name" value="Adenyl_kin_sub"/>
</dbReference>
<reference evidence="6 7" key="1">
    <citation type="submission" date="2014-04" db="EMBL/GenBank/DDBJ databases">
        <authorList>
            <consortium name="DOE Joint Genome Institute"/>
            <person name="Kuo A."/>
            <person name="Gay G."/>
            <person name="Dore J."/>
            <person name="Kohler A."/>
            <person name="Nagy L.G."/>
            <person name="Floudas D."/>
            <person name="Copeland A."/>
            <person name="Barry K.W."/>
            <person name="Cichocki N."/>
            <person name="Veneault-Fourrey C."/>
            <person name="LaButti K."/>
            <person name="Lindquist E.A."/>
            <person name="Lipzen A."/>
            <person name="Lundell T."/>
            <person name="Morin E."/>
            <person name="Murat C."/>
            <person name="Sun H."/>
            <person name="Tunlid A."/>
            <person name="Henrissat B."/>
            <person name="Grigoriev I.V."/>
            <person name="Hibbett D.S."/>
            <person name="Martin F."/>
            <person name="Nordberg H.P."/>
            <person name="Cantor M.N."/>
            <person name="Hua S.X."/>
        </authorList>
    </citation>
    <scope>NUCLEOTIDE SEQUENCE [LARGE SCALE GENOMIC DNA]</scope>
    <source>
        <strain evidence="7">h7</strain>
    </source>
</reference>
<dbReference type="PROSITE" id="PS00113">
    <property type="entry name" value="ADENYLATE_KINASE"/>
    <property type="match status" value="1"/>
</dbReference>
<dbReference type="InterPro" id="IPR007862">
    <property type="entry name" value="Adenylate_kinase_lid-dom"/>
</dbReference>
<dbReference type="GO" id="GO:0005524">
    <property type="term" value="F:ATP binding"/>
    <property type="evidence" value="ECO:0007669"/>
    <property type="project" value="InterPro"/>
</dbReference>
<dbReference type="OrthoDB" id="439792at2759"/>
<gene>
    <name evidence="6" type="ORF">M413DRAFT_438231</name>
</gene>
<comment type="similarity">
    <text evidence="4">Belongs to the adenylate kinase family.</text>
</comment>
<dbReference type="EMBL" id="KN831768">
    <property type="protein sequence ID" value="KIM49063.1"/>
    <property type="molecule type" value="Genomic_DNA"/>
</dbReference>
<dbReference type="NCBIfam" id="TIGR01351">
    <property type="entry name" value="adk"/>
    <property type="match status" value="1"/>
</dbReference>